<protein>
    <submittedName>
        <fullName evidence="1">Uncharacterized protein</fullName>
    </submittedName>
</protein>
<gene>
    <name evidence="1" type="ORF">A2942_04775</name>
</gene>
<name>A0A1G2DH63_9BACT</name>
<dbReference type="EMBL" id="MHLP01000019">
    <property type="protein sequence ID" value="OGZ12762.1"/>
    <property type="molecule type" value="Genomic_DNA"/>
</dbReference>
<reference evidence="1 2" key="1">
    <citation type="journal article" date="2016" name="Nat. Commun.">
        <title>Thousands of microbial genomes shed light on interconnected biogeochemical processes in an aquifer system.</title>
        <authorList>
            <person name="Anantharaman K."/>
            <person name="Brown C.T."/>
            <person name="Hug L.A."/>
            <person name="Sharon I."/>
            <person name="Castelle C.J."/>
            <person name="Probst A.J."/>
            <person name="Thomas B.C."/>
            <person name="Singh A."/>
            <person name="Wilkins M.J."/>
            <person name="Karaoz U."/>
            <person name="Brodie E.L."/>
            <person name="Williams K.H."/>
            <person name="Hubbard S.S."/>
            <person name="Banfield J.F."/>
        </authorList>
    </citation>
    <scope>NUCLEOTIDE SEQUENCE [LARGE SCALE GENOMIC DNA]</scope>
</reference>
<accession>A0A1G2DH63</accession>
<dbReference type="Proteomes" id="UP000178534">
    <property type="component" value="Unassembled WGS sequence"/>
</dbReference>
<organism evidence="1 2">
    <name type="scientific">Candidatus Lloydbacteria bacterium RIFCSPLOWO2_01_FULL_50_20</name>
    <dbReference type="NCBI Taxonomy" id="1798665"/>
    <lineage>
        <taxon>Bacteria</taxon>
        <taxon>Candidatus Lloydiibacteriota</taxon>
    </lineage>
</organism>
<dbReference type="AlphaFoldDB" id="A0A1G2DH63"/>
<sequence>MPELRRDAEITIYATIHKSVSADGDGKARTLILLTPEPNEYCDRFLLYASDRNKLLVHGQNGVEINTIRPEDVPFFVNALKFAEEFLLKK</sequence>
<comment type="caution">
    <text evidence="1">The sequence shown here is derived from an EMBL/GenBank/DDBJ whole genome shotgun (WGS) entry which is preliminary data.</text>
</comment>
<evidence type="ECO:0000313" key="1">
    <source>
        <dbReference type="EMBL" id="OGZ12762.1"/>
    </source>
</evidence>
<evidence type="ECO:0000313" key="2">
    <source>
        <dbReference type="Proteomes" id="UP000178534"/>
    </source>
</evidence>
<proteinExistence type="predicted"/>